<gene>
    <name evidence="1" type="ORF">C5167_047889</name>
</gene>
<name>A0A4Y7LM18_PAPSO</name>
<evidence type="ECO:0000313" key="1">
    <source>
        <dbReference type="EMBL" id="RZC85105.1"/>
    </source>
</evidence>
<keyword evidence="2" id="KW-1185">Reference proteome</keyword>
<accession>A0A4Y7LM18</accession>
<dbReference type="Proteomes" id="UP000316621">
    <property type="component" value="Chromosome 11"/>
</dbReference>
<reference evidence="1 2" key="1">
    <citation type="journal article" date="2018" name="Science">
        <title>The opium poppy genome and morphinan production.</title>
        <authorList>
            <person name="Guo L."/>
            <person name="Winzer T."/>
            <person name="Yang X."/>
            <person name="Li Y."/>
            <person name="Ning Z."/>
            <person name="He Z."/>
            <person name="Teodor R."/>
            <person name="Lu Y."/>
            <person name="Bowser T.A."/>
            <person name="Graham I.A."/>
            <person name="Ye K."/>
        </authorList>
    </citation>
    <scope>NUCLEOTIDE SEQUENCE [LARGE SCALE GENOMIC DNA]</scope>
    <source>
        <strain evidence="2">cv. HN1</strain>
        <tissue evidence="1">Leaves</tissue>
    </source>
</reference>
<organism evidence="1 2">
    <name type="scientific">Papaver somniferum</name>
    <name type="common">Opium poppy</name>
    <dbReference type="NCBI Taxonomy" id="3469"/>
    <lineage>
        <taxon>Eukaryota</taxon>
        <taxon>Viridiplantae</taxon>
        <taxon>Streptophyta</taxon>
        <taxon>Embryophyta</taxon>
        <taxon>Tracheophyta</taxon>
        <taxon>Spermatophyta</taxon>
        <taxon>Magnoliopsida</taxon>
        <taxon>Ranunculales</taxon>
        <taxon>Papaveraceae</taxon>
        <taxon>Papaveroideae</taxon>
        <taxon>Papaver</taxon>
    </lineage>
</organism>
<dbReference type="Gramene" id="RZC85105">
    <property type="protein sequence ID" value="RZC85105"/>
    <property type="gene ID" value="C5167_047889"/>
</dbReference>
<evidence type="ECO:0000313" key="2">
    <source>
        <dbReference type="Proteomes" id="UP000316621"/>
    </source>
</evidence>
<protein>
    <submittedName>
        <fullName evidence="1">Uncharacterized protein</fullName>
    </submittedName>
</protein>
<dbReference type="AlphaFoldDB" id="A0A4Y7LM18"/>
<dbReference type="EMBL" id="CM010725">
    <property type="protein sequence ID" value="RZC85105.1"/>
    <property type="molecule type" value="Genomic_DNA"/>
</dbReference>
<sequence>MCVGNDSSLILWNARTGTVQLSSCASTGNFSSIASLQGEVWPHDSAGNQLLRFYNGTRLISVGSVHHHRSL</sequence>
<proteinExistence type="predicted"/>